<evidence type="ECO:0000313" key="14">
    <source>
        <dbReference type="EMBL" id="KAF1724471.1"/>
    </source>
</evidence>
<keyword evidence="3 11" id="KW-1134">Transmembrane beta strand</keyword>
<evidence type="ECO:0000256" key="6">
    <source>
        <dbReference type="ARBA" id="ARBA00023004"/>
    </source>
</evidence>
<dbReference type="PANTHER" id="PTHR32552:SF81">
    <property type="entry name" value="TONB-DEPENDENT OUTER MEMBRANE RECEPTOR"/>
    <property type="match status" value="1"/>
</dbReference>
<keyword evidence="9 11" id="KW-0472">Membrane</keyword>
<comment type="caution">
    <text evidence="14">The sequence shown here is derived from an EMBL/GenBank/DDBJ whole genome shotgun (WGS) entry which is preliminary data.</text>
</comment>
<evidence type="ECO:0000256" key="4">
    <source>
        <dbReference type="ARBA" id="ARBA00022496"/>
    </source>
</evidence>
<organism evidence="14 15">
    <name type="scientific">Pseudoxanthomonas japonensis</name>
    <dbReference type="NCBI Taxonomy" id="69284"/>
    <lineage>
        <taxon>Bacteria</taxon>
        <taxon>Pseudomonadati</taxon>
        <taxon>Pseudomonadota</taxon>
        <taxon>Gammaproteobacteria</taxon>
        <taxon>Lysobacterales</taxon>
        <taxon>Lysobacteraceae</taxon>
        <taxon>Pseudoxanthomonas</taxon>
    </lineage>
</organism>
<dbReference type="Pfam" id="PF00593">
    <property type="entry name" value="TonB_dep_Rec_b-barrel"/>
    <property type="match status" value="1"/>
</dbReference>
<dbReference type="InterPro" id="IPR000531">
    <property type="entry name" value="Beta-barrel_TonB"/>
</dbReference>
<dbReference type="SMART" id="SM00965">
    <property type="entry name" value="STN"/>
    <property type="match status" value="1"/>
</dbReference>
<keyword evidence="5 11" id="KW-0812">Transmembrane</keyword>
<keyword evidence="7" id="KW-0406">Ion transport</keyword>
<dbReference type="Gene3D" id="3.55.50.30">
    <property type="match status" value="1"/>
</dbReference>
<dbReference type="InterPro" id="IPR039426">
    <property type="entry name" value="TonB-dep_rcpt-like"/>
</dbReference>
<evidence type="ECO:0000256" key="1">
    <source>
        <dbReference type="ARBA" id="ARBA00004571"/>
    </source>
</evidence>
<evidence type="ECO:0000256" key="9">
    <source>
        <dbReference type="ARBA" id="ARBA00023136"/>
    </source>
</evidence>
<evidence type="ECO:0000256" key="2">
    <source>
        <dbReference type="ARBA" id="ARBA00022448"/>
    </source>
</evidence>
<comment type="subcellular location">
    <subcellularLocation>
        <location evidence="1 11">Cell outer membrane</location>
        <topology evidence="1 11">Multi-pass membrane protein</topology>
    </subcellularLocation>
</comment>
<evidence type="ECO:0000256" key="12">
    <source>
        <dbReference type="RuleBase" id="RU003357"/>
    </source>
</evidence>
<evidence type="ECO:0000256" key="3">
    <source>
        <dbReference type="ARBA" id="ARBA00022452"/>
    </source>
</evidence>
<dbReference type="PANTHER" id="PTHR32552">
    <property type="entry name" value="FERRICHROME IRON RECEPTOR-RELATED"/>
    <property type="match status" value="1"/>
</dbReference>
<gene>
    <name evidence="14" type="ORF">CSC78_12430</name>
</gene>
<keyword evidence="4" id="KW-0410">Iron transport</keyword>
<accession>A0ABQ6ZFY5</accession>
<comment type="similarity">
    <text evidence="11 12">Belongs to the TonB-dependent receptor family.</text>
</comment>
<keyword evidence="15" id="KW-1185">Reference proteome</keyword>
<proteinExistence type="inferred from homology"/>
<evidence type="ECO:0000256" key="10">
    <source>
        <dbReference type="ARBA" id="ARBA00023237"/>
    </source>
</evidence>
<evidence type="ECO:0000256" key="5">
    <source>
        <dbReference type="ARBA" id="ARBA00022692"/>
    </source>
</evidence>
<dbReference type="Gene3D" id="2.40.170.20">
    <property type="entry name" value="TonB-dependent receptor, beta-barrel domain"/>
    <property type="match status" value="1"/>
</dbReference>
<dbReference type="SUPFAM" id="SSF56935">
    <property type="entry name" value="Porins"/>
    <property type="match status" value="1"/>
</dbReference>
<protein>
    <submittedName>
        <fullName evidence="14">TonB-dependent receptor</fullName>
    </submittedName>
</protein>
<dbReference type="InterPro" id="IPR012910">
    <property type="entry name" value="Plug_dom"/>
</dbReference>
<dbReference type="InterPro" id="IPR011662">
    <property type="entry name" value="Secretin/TonB_short_N"/>
</dbReference>
<keyword evidence="8 12" id="KW-0798">TonB box</keyword>
<evidence type="ECO:0000256" key="7">
    <source>
        <dbReference type="ARBA" id="ARBA00023065"/>
    </source>
</evidence>
<dbReference type="InterPro" id="IPR036942">
    <property type="entry name" value="Beta-barrel_TonB_sf"/>
</dbReference>
<evidence type="ECO:0000256" key="11">
    <source>
        <dbReference type="PROSITE-ProRule" id="PRU01360"/>
    </source>
</evidence>
<evidence type="ECO:0000313" key="15">
    <source>
        <dbReference type="Proteomes" id="UP000781710"/>
    </source>
</evidence>
<sequence>MSAAAVRPGATPPRAERRGRGSCWLRVPLLLGLACCIALSNAQDRATRASSFSIAPQSLEDALIAFSEQSGIQFVAIGDLKTTARTPTVRGVLDNEEALRRLLAGSGFGYTFRANGVVTVSRDLPIRRATPITPTTVAAPVPTDLAGVQVTARRRTERSIDVPLAITALDGQQLDGMGIANAALAIDSVPGASSVDIGGGFTQVQIRGVSSSLGGNDNGYYLDEIPFTGVTVPWHPDARAFDLDRVEVLRGPQGTLFGEGSMGGTVRILTRKPELDRFALLAQGGWSTASGGGSGWSAKLMANLPVLEDRLAVRVVATDELLPGWVDDATDGRRDINTQHVRSRRLRASFLPTERWRLDAAHWSYHSSAPGGGYAADDAMQVTYYYGRDADWTTSNLVSTYEGDASSLTYTYAEADLAQRQQGEILPDTAYDSAIDIGVRTHELRWNSTGHRTVAWTVGAYRRQARRLDASAIGEVAPSRARQENDGGALFGDVIVQLPNSAWSVNLGLRYFEDQVQGVSLTSDARTTLDEQFHSWNPRLGLSWTPADDTTVYASLAKGFRSGQLQPITSFLLAQAAGIELPTRITADRIVTAELGAKALTRDGRVLVEAAVFQSRWRDVPVRVPVTDVFNGLVNSDGAEIRGAEIGLTWKPRDDLSFQLESAWVDAAYTADVAGTPITRGSPVYNTPRLTWGAAGEYQRTIALGMRGVARAGVRYHSARQASLTQGSPGDDILSAHVRLGLETSAGWSLAIYGDNLTNEQGADDARTTRGIATRLRPRTLGVELQVRY</sequence>
<dbReference type="Proteomes" id="UP000781710">
    <property type="component" value="Unassembled WGS sequence"/>
</dbReference>
<dbReference type="PROSITE" id="PS52016">
    <property type="entry name" value="TONB_DEPENDENT_REC_3"/>
    <property type="match status" value="1"/>
</dbReference>
<reference evidence="14 15" key="1">
    <citation type="submission" date="2017-10" db="EMBL/GenBank/DDBJ databases">
        <title>Whole genome sequencing of members of genus Pseudoxanthomonas.</title>
        <authorList>
            <person name="Kumar S."/>
            <person name="Bansal K."/>
            <person name="Kaur A."/>
            <person name="Patil P."/>
            <person name="Sharma S."/>
            <person name="Patil P.B."/>
        </authorList>
    </citation>
    <scope>NUCLEOTIDE SEQUENCE [LARGE SCALE GENOMIC DNA]</scope>
    <source>
        <strain evidence="14 15">DSM 17109</strain>
    </source>
</reference>
<dbReference type="Pfam" id="PF07715">
    <property type="entry name" value="Plug"/>
    <property type="match status" value="1"/>
</dbReference>
<keyword evidence="2 11" id="KW-0813">Transport</keyword>
<keyword evidence="10 11" id="KW-0998">Cell outer membrane</keyword>
<keyword evidence="6" id="KW-0408">Iron</keyword>
<evidence type="ECO:0000259" key="13">
    <source>
        <dbReference type="SMART" id="SM00965"/>
    </source>
</evidence>
<feature type="domain" description="Secretin/TonB short N-terminal" evidence="13">
    <location>
        <begin position="72"/>
        <end position="123"/>
    </location>
</feature>
<keyword evidence="14" id="KW-0675">Receptor</keyword>
<name>A0ABQ6ZFY5_9GAMM</name>
<dbReference type="EMBL" id="PDWW01000017">
    <property type="protein sequence ID" value="KAF1724471.1"/>
    <property type="molecule type" value="Genomic_DNA"/>
</dbReference>
<evidence type="ECO:0000256" key="8">
    <source>
        <dbReference type="ARBA" id="ARBA00023077"/>
    </source>
</evidence>